<gene>
    <name evidence="2" type="ORF">GTC17262_25460</name>
</gene>
<reference evidence="2" key="1">
    <citation type="submission" date="2024-07" db="EMBL/GenBank/DDBJ databases">
        <title>Complete genome sequence of Prevotella sp. YM-2024 GTC17262.</title>
        <authorList>
            <person name="Hayashi M."/>
            <person name="Muto Y."/>
            <person name="Tanaka K."/>
            <person name="Niwa H."/>
        </authorList>
    </citation>
    <scope>NUCLEOTIDE SEQUENCE</scope>
    <source>
        <strain evidence="2">GTC17262</strain>
    </source>
</reference>
<protein>
    <submittedName>
        <fullName evidence="2">Uncharacterized protein</fullName>
    </submittedName>
</protein>
<evidence type="ECO:0000313" key="2">
    <source>
        <dbReference type="EMBL" id="BFO82355.1"/>
    </source>
</evidence>
<proteinExistence type="predicted"/>
<dbReference type="EMBL" id="AP035789">
    <property type="protein sequence ID" value="BFO82355.1"/>
    <property type="molecule type" value="Genomic_DNA"/>
</dbReference>
<evidence type="ECO:0000256" key="1">
    <source>
        <dbReference type="SAM" id="MobiDB-lite"/>
    </source>
</evidence>
<organism evidence="2">
    <name type="scientific">Prevotella sp. GTC17262</name>
    <dbReference type="NCBI Taxonomy" id="3236797"/>
    <lineage>
        <taxon>Bacteria</taxon>
        <taxon>Pseudomonadati</taxon>
        <taxon>Bacteroidota</taxon>
        <taxon>Bacteroidia</taxon>
        <taxon>Bacteroidales</taxon>
        <taxon>Prevotellaceae</taxon>
        <taxon>Prevotella</taxon>
    </lineage>
</organism>
<accession>A0AB33JQ64</accession>
<sequence>MFLQRYVFYGNVRTIAWSKIFLIFVKEISSSSLAGKAHPETAPSLYIPPCTTHELKDSATQKTARPRQCYCPGFAAVLSGLCSDAAEALQQNDMDLTGSQKNPGYSARRIHSGYESGE</sequence>
<name>A0AB33JQ64_9BACT</name>
<feature type="compositionally biased region" description="Polar residues" evidence="1">
    <location>
        <begin position="93"/>
        <end position="103"/>
    </location>
</feature>
<dbReference type="AlphaFoldDB" id="A0AB33JQ64"/>
<feature type="region of interest" description="Disordered" evidence="1">
    <location>
        <begin position="93"/>
        <end position="118"/>
    </location>
</feature>